<dbReference type="InterPro" id="IPR036179">
    <property type="entry name" value="Ig-like_dom_sf"/>
</dbReference>
<accession>A0A6A4RYE2</accession>
<proteinExistence type="predicted"/>
<feature type="region of interest" description="Disordered" evidence="2">
    <location>
        <begin position="240"/>
        <end position="278"/>
    </location>
</feature>
<dbReference type="Gene3D" id="2.60.40.10">
    <property type="entry name" value="Immunoglobulins"/>
    <property type="match status" value="2"/>
</dbReference>
<organism evidence="5 6">
    <name type="scientific">Scophthalmus maximus</name>
    <name type="common">Turbot</name>
    <name type="synonym">Psetta maxima</name>
    <dbReference type="NCBI Taxonomy" id="52904"/>
    <lineage>
        <taxon>Eukaryota</taxon>
        <taxon>Metazoa</taxon>
        <taxon>Chordata</taxon>
        <taxon>Craniata</taxon>
        <taxon>Vertebrata</taxon>
        <taxon>Euteleostomi</taxon>
        <taxon>Actinopterygii</taxon>
        <taxon>Neopterygii</taxon>
        <taxon>Teleostei</taxon>
        <taxon>Neoteleostei</taxon>
        <taxon>Acanthomorphata</taxon>
        <taxon>Carangaria</taxon>
        <taxon>Pleuronectiformes</taxon>
        <taxon>Pleuronectoidei</taxon>
        <taxon>Scophthalmidae</taxon>
        <taxon>Scophthalmus</taxon>
    </lineage>
</organism>
<feature type="compositionally biased region" description="Polar residues" evidence="2">
    <location>
        <begin position="247"/>
        <end position="268"/>
    </location>
</feature>
<dbReference type="PROSITE" id="PS50835">
    <property type="entry name" value="IG_LIKE"/>
    <property type="match status" value="1"/>
</dbReference>
<evidence type="ECO:0000313" key="5">
    <source>
        <dbReference type="EMBL" id="KAF0024172.1"/>
    </source>
</evidence>
<evidence type="ECO:0000256" key="2">
    <source>
        <dbReference type="SAM" id="MobiDB-lite"/>
    </source>
</evidence>
<dbReference type="PANTHER" id="PTHR46484:SF8">
    <property type="entry name" value="B-CELL RECEPTOR CD22-LIKE-RELATED"/>
    <property type="match status" value="1"/>
</dbReference>
<dbReference type="PANTHER" id="PTHR46484">
    <property type="entry name" value="SI:CH211-171H4.5-RELATED"/>
    <property type="match status" value="1"/>
</dbReference>
<keyword evidence="1" id="KW-0393">Immunoglobulin domain</keyword>
<evidence type="ECO:0000313" key="6">
    <source>
        <dbReference type="Proteomes" id="UP000438429"/>
    </source>
</evidence>
<gene>
    <name evidence="5" type="ORF">F2P81_022974</name>
</gene>
<dbReference type="InterPro" id="IPR013151">
    <property type="entry name" value="Immunoglobulin_dom"/>
</dbReference>
<feature type="signal peptide" evidence="3">
    <location>
        <begin position="1"/>
        <end position="20"/>
    </location>
</feature>
<feature type="chain" id="PRO_5025672338" description="Ig-like domain-containing protein" evidence="3">
    <location>
        <begin position="21"/>
        <end position="292"/>
    </location>
</feature>
<evidence type="ECO:0000256" key="3">
    <source>
        <dbReference type="SAM" id="SignalP"/>
    </source>
</evidence>
<dbReference type="SUPFAM" id="SSF48726">
    <property type="entry name" value="Immunoglobulin"/>
    <property type="match status" value="1"/>
</dbReference>
<dbReference type="InterPro" id="IPR013783">
    <property type="entry name" value="Ig-like_fold"/>
</dbReference>
<reference evidence="5 6" key="1">
    <citation type="submission" date="2019-06" db="EMBL/GenBank/DDBJ databases">
        <title>Draft genomes of female and male turbot (Scophthalmus maximus).</title>
        <authorList>
            <person name="Xu H."/>
            <person name="Xu X.-W."/>
            <person name="Shao C."/>
            <person name="Chen S."/>
        </authorList>
    </citation>
    <scope>NUCLEOTIDE SEQUENCE [LARGE SCALE GENOMIC DNA]</scope>
    <source>
        <strain evidence="5">Ysfricsl-2016a</strain>
        <tissue evidence="5">Blood</tissue>
    </source>
</reference>
<sequence>MAVGLAAIGWLIVMMQAVDALRLKKDFVVSKPEKIESISESCVTVPCAFEVKGTQDFDFLSCLEHSAVWKKGSATGVDVAQGEIVGDIRKKNCTTIFNPFTETDKNFYFFRLQCPKVMYTYTSSILITPRTEPPPPLLTFVGQLPEGDQVRMQCSAPVSCSILPPSLTWSPRDSSRREESQMLKVSFCRPTDAPRFTNATINTSGPVSEKETVTLTCSSDANPPVTNYTWFRYNSGEKIEQKGENTPDLQSSSVSSEYDQLQPKQSPSPEDPDFDSIAMETTVKNLAEPNQT</sequence>
<evidence type="ECO:0000256" key="1">
    <source>
        <dbReference type="ARBA" id="ARBA00023319"/>
    </source>
</evidence>
<dbReference type="InterPro" id="IPR007110">
    <property type="entry name" value="Ig-like_dom"/>
</dbReference>
<evidence type="ECO:0000259" key="4">
    <source>
        <dbReference type="PROSITE" id="PS50835"/>
    </source>
</evidence>
<dbReference type="AlphaFoldDB" id="A0A6A4RYE2"/>
<dbReference type="Pfam" id="PF00047">
    <property type="entry name" value="ig"/>
    <property type="match status" value="1"/>
</dbReference>
<dbReference type="Proteomes" id="UP000438429">
    <property type="component" value="Unassembled WGS sequence"/>
</dbReference>
<protein>
    <recommendedName>
        <fullName evidence="4">Ig-like domain-containing protein</fullName>
    </recommendedName>
</protein>
<dbReference type="EMBL" id="VEVO01000021">
    <property type="protein sequence ID" value="KAF0024172.1"/>
    <property type="molecule type" value="Genomic_DNA"/>
</dbReference>
<name>A0A6A4RYE2_SCOMX</name>
<keyword evidence="3" id="KW-0732">Signal</keyword>
<feature type="domain" description="Ig-like" evidence="4">
    <location>
        <begin position="194"/>
        <end position="232"/>
    </location>
</feature>
<comment type="caution">
    <text evidence="5">The sequence shown here is derived from an EMBL/GenBank/DDBJ whole genome shotgun (WGS) entry which is preliminary data.</text>
</comment>